<evidence type="ECO:0000256" key="1">
    <source>
        <dbReference type="ARBA" id="ARBA00001946"/>
    </source>
</evidence>
<dbReference type="InterPro" id="IPR001805">
    <property type="entry name" value="Adenokinase"/>
</dbReference>
<dbReference type="AlphaFoldDB" id="A0A0D7BQT0"/>
<comment type="catalytic activity">
    <reaction evidence="11">
        <text>adenosine + ATP = AMP + ADP + H(+)</text>
        <dbReference type="Rhea" id="RHEA:20824"/>
        <dbReference type="ChEBI" id="CHEBI:15378"/>
        <dbReference type="ChEBI" id="CHEBI:16335"/>
        <dbReference type="ChEBI" id="CHEBI:30616"/>
        <dbReference type="ChEBI" id="CHEBI:456215"/>
        <dbReference type="ChEBI" id="CHEBI:456216"/>
        <dbReference type="EC" id="2.7.1.20"/>
    </reaction>
</comment>
<dbReference type="GO" id="GO:0005524">
    <property type="term" value="F:ATP binding"/>
    <property type="evidence" value="ECO:0007669"/>
    <property type="project" value="UniProtKB-UniRule"/>
</dbReference>
<dbReference type="EMBL" id="KN880443">
    <property type="protein sequence ID" value="KIY72524.1"/>
    <property type="molecule type" value="Genomic_DNA"/>
</dbReference>
<protein>
    <recommendedName>
        <fullName evidence="4 11">Adenosine kinase</fullName>
        <shortName evidence="11">AK</shortName>
        <ecNumber evidence="4 11">2.7.1.20</ecNumber>
    </recommendedName>
    <alternativeName>
        <fullName evidence="11">Adenosine 5'-phosphotransferase</fullName>
    </alternativeName>
</protein>
<dbReference type="GO" id="GO:0044209">
    <property type="term" value="P:AMP salvage"/>
    <property type="evidence" value="ECO:0007669"/>
    <property type="project" value="UniProtKB-UniRule"/>
</dbReference>
<dbReference type="InterPro" id="IPR011611">
    <property type="entry name" value="PfkB_dom"/>
</dbReference>
<dbReference type="PANTHER" id="PTHR45769">
    <property type="entry name" value="ADENOSINE KINASE"/>
    <property type="match status" value="1"/>
</dbReference>
<feature type="active site" description="Proton acceptor" evidence="10">
    <location>
        <position position="296"/>
    </location>
</feature>
<dbReference type="CDD" id="cd01168">
    <property type="entry name" value="adenosine_kinase"/>
    <property type="match status" value="1"/>
</dbReference>
<dbReference type="PRINTS" id="PR00989">
    <property type="entry name" value="ADENOKINASE"/>
</dbReference>
<dbReference type="GO" id="GO:0006144">
    <property type="term" value="P:purine nucleobase metabolic process"/>
    <property type="evidence" value="ECO:0007669"/>
    <property type="project" value="TreeGrafter"/>
</dbReference>
<accession>A0A0D7BQT0</accession>
<dbReference type="InterPro" id="IPR029056">
    <property type="entry name" value="Ribokinase-like"/>
</dbReference>
<evidence type="ECO:0000256" key="4">
    <source>
        <dbReference type="ARBA" id="ARBA00012119"/>
    </source>
</evidence>
<dbReference type="SUPFAM" id="SSF53613">
    <property type="entry name" value="Ribokinase-like"/>
    <property type="match status" value="1"/>
</dbReference>
<evidence type="ECO:0000313" key="13">
    <source>
        <dbReference type="EMBL" id="KIY72524.1"/>
    </source>
</evidence>
<evidence type="ECO:0000256" key="9">
    <source>
        <dbReference type="ARBA" id="ARBA00022840"/>
    </source>
</evidence>
<dbReference type="EC" id="2.7.1.20" evidence="4 11"/>
<evidence type="ECO:0000256" key="5">
    <source>
        <dbReference type="ARBA" id="ARBA00022679"/>
    </source>
</evidence>
<dbReference type="Proteomes" id="UP000054007">
    <property type="component" value="Unassembled WGS sequence"/>
</dbReference>
<dbReference type="GO" id="GO:0005829">
    <property type="term" value="C:cytosol"/>
    <property type="evidence" value="ECO:0007669"/>
    <property type="project" value="TreeGrafter"/>
</dbReference>
<keyword evidence="7 11" id="KW-0547">Nucleotide-binding</keyword>
<keyword evidence="9 11" id="KW-0067">ATP-binding</keyword>
<dbReference type="PROSITE" id="PS00584">
    <property type="entry name" value="PFKB_KINASES_2"/>
    <property type="match status" value="1"/>
</dbReference>
<keyword evidence="8 11" id="KW-0418">Kinase</keyword>
<dbReference type="Gene3D" id="3.30.1110.10">
    <property type="match status" value="1"/>
</dbReference>
<dbReference type="GO" id="GO:0004001">
    <property type="term" value="F:adenosine kinase activity"/>
    <property type="evidence" value="ECO:0007669"/>
    <property type="project" value="UniProtKB-UniRule"/>
</dbReference>
<feature type="domain" description="Carbohydrate kinase PfkB" evidence="12">
    <location>
        <begin position="46"/>
        <end position="338"/>
    </location>
</feature>
<gene>
    <name evidence="13" type="ORF">CYLTODRAFT_434743</name>
</gene>
<evidence type="ECO:0000256" key="10">
    <source>
        <dbReference type="PIRSR" id="PIRSR601805-1"/>
    </source>
</evidence>
<sequence length="342" mass="36642">MAIPILFCIGNALIDIIVTGSNDLLAKYDLQPNGAILANEAQNAIYQDIIKNYTVTYVAGGIQNAARSAAYILPPGSVVYTACVGDDDFAEQLKAANAKEGVLDVNQVVKGEQTGACAVIITGHNRSLCTSLRSAVLFDEAHLESEPVKSAMNGAKLVYFEAYFVAHGAGIFKRLAEKMYSAGKICVLNFSAPYILQSFNFAIQDMLPYIDMVICNETEAVAWAKSNGHHKSSDLADIGKAIAISPGSDSARRRIVIITHGAQPTIVVSSDTLEVQEYPVRKLEDSKIVDTNAAGDAFAGGLLGAYVLGEPFDECIDIGQKMAAMVIQQVGAQYQWPKVKLV</sequence>
<reference evidence="13 14" key="1">
    <citation type="journal article" date="2015" name="Fungal Genet. Biol.">
        <title>Evolution of novel wood decay mechanisms in Agaricales revealed by the genome sequences of Fistulina hepatica and Cylindrobasidium torrendii.</title>
        <authorList>
            <person name="Floudas D."/>
            <person name="Held B.W."/>
            <person name="Riley R."/>
            <person name="Nagy L.G."/>
            <person name="Koehler G."/>
            <person name="Ransdell A.S."/>
            <person name="Younus H."/>
            <person name="Chow J."/>
            <person name="Chiniquy J."/>
            <person name="Lipzen A."/>
            <person name="Tritt A."/>
            <person name="Sun H."/>
            <person name="Haridas S."/>
            <person name="LaButti K."/>
            <person name="Ohm R.A."/>
            <person name="Kues U."/>
            <person name="Blanchette R.A."/>
            <person name="Grigoriev I.V."/>
            <person name="Minto R.E."/>
            <person name="Hibbett D.S."/>
        </authorList>
    </citation>
    <scope>NUCLEOTIDE SEQUENCE [LARGE SCALE GENOMIC DNA]</scope>
    <source>
        <strain evidence="13 14">FP15055 ss-10</strain>
    </source>
</reference>
<evidence type="ECO:0000256" key="6">
    <source>
        <dbReference type="ARBA" id="ARBA00022726"/>
    </source>
</evidence>
<dbReference type="UniPathway" id="UPA00588">
    <property type="reaction ID" value="UER00659"/>
</dbReference>
<comment type="pathway">
    <text evidence="2 11">Purine metabolism; AMP biosynthesis via salvage pathway; AMP from adenosine: step 1/1.</text>
</comment>
<keyword evidence="5 11" id="KW-0808">Transferase</keyword>
<keyword evidence="6 11" id="KW-0660">Purine salvage</keyword>
<dbReference type="GO" id="GO:0006166">
    <property type="term" value="P:purine ribonucleoside salvage"/>
    <property type="evidence" value="ECO:0007669"/>
    <property type="project" value="UniProtKB-KW"/>
</dbReference>
<dbReference type="STRING" id="1314674.A0A0D7BQT0"/>
<dbReference type="PANTHER" id="PTHR45769:SF3">
    <property type="entry name" value="ADENOSINE KINASE"/>
    <property type="match status" value="1"/>
</dbReference>
<dbReference type="GO" id="GO:0005634">
    <property type="term" value="C:nucleus"/>
    <property type="evidence" value="ECO:0007669"/>
    <property type="project" value="TreeGrafter"/>
</dbReference>
<keyword evidence="11" id="KW-0460">Magnesium</keyword>
<evidence type="ECO:0000256" key="11">
    <source>
        <dbReference type="RuleBase" id="RU368116"/>
    </source>
</evidence>
<comment type="function">
    <text evidence="11">ATP dependent phosphorylation of adenosine and other related nucleoside analogs to monophosphate derivatives.</text>
</comment>
<evidence type="ECO:0000256" key="3">
    <source>
        <dbReference type="ARBA" id="ARBA00010688"/>
    </source>
</evidence>
<name>A0A0D7BQT0_9AGAR</name>
<evidence type="ECO:0000259" key="12">
    <source>
        <dbReference type="Pfam" id="PF00294"/>
    </source>
</evidence>
<evidence type="ECO:0000313" key="14">
    <source>
        <dbReference type="Proteomes" id="UP000054007"/>
    </source>
</evidence>
<evidence type="ECO:0000256" key="7">
    <source>
        <dbReference type="ARBA" id="ARBA00022741"/>
    </source>
</evidence>
<comment type="similarity">
    <text evidence="3 11">Belongs to the carbohydrate kinase PfkB family.</text>
</comment>
<evidence type="ECO:0000256" key="8">
    <source>
        <dbReference type="ARBA" id="ARBA00022777"/>
    </source>
</evidence>
<dbReference type="InterPro" id="IPR002173">
    <property type="entry name" value="Carboh/pur_kinase_PfkB_CS"/>
</dbReference>
<dbReference type="Pfam" id="PF00294">
    <property type="entry name" value="PfkB"/>
    <property type="match status" value="1"/>
</dbReference>
<dbReference type="OrthoDB" id="432447at2759"/>
<dbReference type="Gene3D" id="3.40.1190.20">
    <property type="match status" value="1"/>
</dbReference>
<keyword evidence="14" id="KW-1185">Reference proteome</keyword>
<evidence type="ECO:0000256" key="2">
    <source>
        <dbReference type="ARBA" id="ARBA00004801"/>
    </source>
</evidence>
<organism evidence="13 14">
    <name type="scientific">Cylindrobasidium torrendii FP15055 ss-10</name>
    <dbReference type="NCBI Taxonomy" id="1314674"/>
    <lineage>
        <taxon>Eukaryota</taxon>
        <taxon>Fungi</taxon>
        <taxon>Dikarya</taxon>
        <taxon>Basidiomycota</taxon>
        <taxon>Agaricomycotina</taxon>
        <taxon>Agaricomycetes</taxon>
        <taxon>Agaricomycetidae</taxon>
        <taxon>Agaricales</taxon>
        <taxon>Marasmiineae</taxon>
        <taxon>Physalacriaceae</taxon>
        <taxon>Cylindrobasidium</taxon>
    </lineage>
</organism>
<proteinExistence type="inferred from homology"/>
<comment type="cofactor">
    <cofactor evidence="1 11">
        <name>Mg(2+)</name>
        <dbReference type="ChEBI" id="CHEBI:18420"/>
    </cofactor>
</comment>